<comment type="similarity">
    <text evidence="6">Belongs to the vsr family.</text>
</comment>
<dbReference type="SUPFAM" id="SSF52980">
    <property type="entry name" value="Restriction endonuclease-like"/>
    <property type="match status" value="1"/>
</dbReference>
<keyword evidence="3 6" id="KW-0227">DNA damage</keyword>
<keyword evidence="4 6" id="KW-0378">Hydrolase</keyword>
<evidence type="ECO:0000256" key="3">
    <source>
        <dbReference type="ARBA" id="ARBA00022763"/>
    </source>
</evidence>
<keyword evidence="8" id="KW-1185">Reference proteome</keyword>
<protein>
    <recommendedName>
        <fullName evidence="6">Very short patch repair endonuclease</fullName>
        <ecNumber evidence="6">3.1.-.-</ecNumber>
    </recommendedName>
</protein>
<dbReference type="GO" id="GO:0004519">
    <property type="term" value="F:endonuclease activity"/>
    <property type="evidence" value="ECO:0007669"/>
    <property type="project" value="UniProtKB-KW"/>
</dbReference>
<dbReference type="Proteomes" id="UP000619170">
    <property type="component" value="Unassembled WGS sequence"/>
</dbReference>
<dbReference type="RefSeq" id="WP_192834611.1">
    <property type="nucleotide sequence ID" value="NZ_JADAZL010000007.1"/>
</dbReference>
<evidence type="ECO:0000313" key="8">
    <source>
        <dbReference type="Proteomes" id="UP000619170"/>
    </source>
</evidence>
<dbReference type="PIRSF" id="PIRSF018267">
    <property type="entry name" value="VSR_endonuc"/>
    <property type="match status" value="1"/>
</dbReference>
<proteinExistence type="inferred from homology"/>
<evidence type="ECO:0000256" key="5">
    <source>
        <dbReference type="ARBA" id="ARBA00023204"/>
    </source>
</evidence>
<keyword evidence="1 6" id="KW-0540">Nuclease</keyword>
<name>A0ABR9NKX3_9GAMM</name>
<dbReference type="InterPro" id="IPR011335">
    <property type="entry name" value="Restrct_endonuc-II-like"/>
</dbReference>
<dbReference type="InterPro" id="IPR004603">
    <property type="entry name" value="DNA_mismatch_endonuc_vsr"/>
</dbReference>
<keyword evidence="5 6" id="KW-0234">DNA repair</keyword>
<dbReference type="EMBL" id="JADAZL010000007">
    <property type="protein sequence ID" value="MBE2165533.1"/>
    <property type="molecule type" value="Genomic_DNA"/>
</dbReference>
<dbReference type="NCBIfam" id="TIGR00632">
    <property type="entry name" value="vsr"/>
    <property type="match status" value="1"/>
</dbReference>
<evidence type="ECO:0000256" key="1">
    <source>
        <dbReference type="ARBA" id="ARBA00022722"/>
    </source>
</evidence>
<keyword evidence="2 6" id="KW-0255">Endonuclease</keyword>
<accession>A0ABR9NKX3</accession>
<sequence>MTHDEYSSPRSRIMSSIKSKNTKPELIVRQRLHALGFRYILHDKRLPGKPDIVLPRYKAVIQIQGCFWHGHDSCYLFKWPKSRSEFWYEKINKNIARDQANQKKLLELGWRVLIWWECNIRSSHDFELGLMKTVDWIKGNQSYMEIR</sequence>
<dbReference type="CDD" id="cd00221">
    <property type="entry name" value="Vsr"/>
    <property type="match status" value="1"/>
</dbReference>
<comment type="caution">
    <text evidence="7">The sequence shown here is derived from an EMBL/GenBank/DDBJ whole genome shotgun (WGS) entry which is preliminary data.</text>
</comment>
<dbReference type="Gene3D" id="3.40.960.10">
    <property type="entry name" value="VSR Endonuclease"/>
    <property type="match status" value="1"/>
</dbReference>
<reference evidence="8" key="1">
    <citation type="submission" date="2023-07" db="EMBL/GenBank/DDBJ databases">
        <title>Acinetobacter oleivorans assembled AC1583.</title>
        <authorList>
            <person name="Yeo C.C."/>
        </authorList>
    </citation>
    <scope>NUCLEOTIDE SEQUENCE [LARGE SCALE GENOMIC DNA]</scope>
    <source>
        <strain evidence="8">AC1583</strain>
    </source>
</reference>
<evidence type="ECO:0000256" key="2">
    <source>
        <dbReference type="ARBA" id="ARBA00022759"/>
    </source>
</evidence>
<dbReference type="Pfam" id="PF03852">
    <property type="entry name" value="Vsr"/>
    <property type="match status" value="1"/>
</dbReference>
<evidence type="ECO:0000313" key="7">
    <source>
        <dbReference type="EMBL" id="MBE2165533.1"/>
    </source>
</evidence>
<dbReference type="EC" id="3.1.-.-" evidence="6"/>
<evidence type="ECO:0000256" key="4">
    <source>
        <dbReference type="ARBA" id="ARBA00022801"/>
    </source>
</evidence>
<organism evidence="7 8">
    <name type="scientific">Acinetobacter oleivorans</name>
    <dbReference type="NCBI Taxonomy" id="1148157"/>
    <lineage>
        <taxon>Bacteria</taxon>
        <taxon>Pseudomonadati</taxon>
        <taxon>Pseudomonadota</taxon>
        <taxon>Gammaproteobacteria</taxon>
        <taxon>Moraxellales</taxon>
        <taxon>Moraxellaceae</taxon>
        <taxon>Acinetobacter</taxon>
    </lineage>
</organism>
<evidence type="ECO:0000256" key="6">
    <source>
        <dbReference type="PIRNR" id="PIRNR018267"/>
    </source>
</evidence>
<comment type="function">
    <text evidence="6">May nick specific sequences that contain T:G mispairs resulting from m5C-deamination.</text>
</comment>
<gene>
    <name evidence="7" type="primary">vsr</name>
    <name evidence="7" type="ORF">IIQ43_13460</name>
</gene>